<keyword evidence="4" id="KW-0175">Coiled coil</keyword>
<dbReference type="InterPro" id="IPR039699">
    <property type="entry name" value="Ribosomal_uL30"/>
</dbReference>
<dbReference type="OMA" id="IVEPWIA"/>
<evidence type="ECO:0000256" key="4">
    <source>
        <dbReference type="SAM" id="Coils"/>
    </source>
</evidence>
<feature type="domain" description="Large ribosomal subunit protein uL30-like ferredoxin-like fold" evidence="5">
    <location>
        <begin position="86"/>
        <end position="136"/>
    </location>
</feature>
<dbReference type="InterPro" id="IPR016082">
    <property type="entry name" value="Ribosomal_uL30_ferredoxin-like"/>
</dbReference>
<dbReference type="InterPro" id="IPR036919">
    <property type="entry name" value="Ribo_uL30_ferredoxin-like_sf"/>
</dbReference>
<dbReference type="OrthoDB" id="28644at2759"/>
<evidence type="ECO:0000256" key="1">
    <source>
        <dbReference type="ARBA" id="ARBA00007594"/>
    </source>
</evidence>
<dbReference type="EMBL" id="KB454502">
    <property type="protein sequence ID" value="EME30169.1"/>
    <property type="molecule type" value="Genomic_DNA"/>
</dbReference>
<dbReference type="GO" id="GO:0000463">
    <property type="term" value="P:maturation of LSU-rRNA from tricistronic rRNA transcript (SSU-rRNA, 5.8S rRNA, LSU-rRNA)"/>
    <property type="evidence" value="ECO:0007669"/>
    <property type="project" value="TreeGrafter"/>
</dbReference>
<dbReference type="Pfam" id="PF08079">
    <property type="entry name" value="Ribosomal_L30_N"/>
    <property type="match status" value="1"/>
</dbReference>
<protein>
    <submittedName>
        <fullName evidence="7">60S ribosomal protein L7e</fullName>
    </submittedName>
</protein>
<accession>M2Y2X5</accession>
<feature type="domain" description="Large ribosomal subunit protein uL30 N-terminal eukaryotes" evidence="6">
    <location>
        <begin position="10"/>
        <end position="81"/>
    </location>
</feature>
<evidence type="ECO:0000259" key="5">
    <source>
        <dbReference type="Pfam" id="PF00327"/>
    </source>
</evidence>
<proteinExistence type="inferred from homology"/>
<organism evidence="7 8">
    <name type="scientific">Galdieria sulphuraria</name>
    <name type="common">Red alga</name>
    <dbReference type="NCBI Taxonomy" id="130081"/>
    <lineage>
        <taxon>Eukaryota</taxon>
        <taxon>Rhodophyta</taxon>
        <taxon>Bangiophyceae</taxon>
        <taxon>Galdieriales</taxon>
        <taxon>Galdieriaceae</taxon>
        <taxon>Galdieria</taxon>
    </lineage>
</organism>
<keyword evidence="3" id="KW-0687">Ribonucleoprotein</keyword>
<gene>
    <name evidence="7" type="ORF">Gasu_25440</name>
</gene>
<evidence type="ECO:0000259" key="6">
    <source>
        <dbReference type="Pfam" id="PF08079"/>
    </source>
</evidence>
<dbReference type="CDD" id="cd01657">
    <property type="entry name" value="Ribosomal_L7_archeal_euk"/>
    <property type="match status" value="1"/>
</dbReference>
<feature type="coiled-coil region" evidence="4">
    <location>
        <begin position="21"/>
        <end position="74"/>
    </location>
</feature>
<dbReference type="NCBIfam" id="TIGR01310">
    <property type="entry name" value="uL30_euk"/>
    <property type="match status" value="1"/>
</dbReference>
<dbReference type="FunFam" id="3.30.1390.20:FF:000003">
    <property type="entry name" value="60S ribosomal protein L7"/>
    <property type="match status" value="1"/>
</dbReference>
<evidence type="ECO:0000313" key="8">
    <source>
        <dbReference type="Proteomes" id="UP000030680"/>
    </source>
</evidence>
<dbReference type="InterPro" id="IPR005998">
    <property type="entry name" value="Ribosomal_uL30_euk"/>
</dbReference>
<dbReference type="Pfam" id="PF00327">
    <property type="entry name" value="Ribosomal_L30"/>
    <property type="match status" value="1"/>
</dbReference>
<dbReference type="Gramene" id="EME30169">
    <property type="protein sequence ID" value="EME30169"/>
    <property type="gene ID" value="Gasu_25440"/>
</dbReference>
<dbReference type="KEGG" id="gsl:Gasu_25440"/>
<dbReference type="PROSITE" id="PS00634">
    <property type="entry name" value="RIBOSOMAL_L30"/>
    <property type="match status" value="1"/>
</dbReference>
<sequence length="250" mass="29644">MTETASSAKVPETILKRKALHEKIRTKREEQAAKLKKQRQERRKEIFKRAEKYVKEYREKERAEIEARRRAKAEKKFYVPAGAKVAFVVRIRGINGVDPRTRKILQLLRLRQIHNGVFVKVNEATMQMLHRVEPYIAYGYPSLKSVRDLIYKRGFVKIGKRRAWSRIPLTDNRLIEDVLGKYGIICVEDMIHEIYTCGRRFKKVNNFLWPFKLNSPRGGFSRHGKRRHFIEGGEFGNREHLIDRLIKKMI</sequence>
<reference evidence="8" key="1">
    <citation type="journal article" date="2013" name="Science">
        <title>Gene transfer from bacteria and archaea facilitated evolution of an extremophilic eukaryote.</title>
        <authorList>
            <person name="Schonknecht G."/>
            <person name="Chen W.H."/>
            <person name="Ternes C.M."/>
            <person name="Barbier G.G."/>
            <person name="Shrestha R.P."/>
            <person name="Stanke M."/>
            <person name="Brautigam A."/>
            <person name="Baker B.J."/>
            <person name="Banfield J.F."/>
            <person name="Garavito R.M."/>
            <person name="Carr K."/>
            <person name="Wilkerson C."/>
            <person name="Rensing S.A."/>
            <person name="Gagneul D."/>
            <person name="Dickenson N.E."/>
            <person name="Oesterhelt C."/>
            <person name="Lercher M.J."/>
            <person name="Weber A.P."/>
        </authorList>
    </citation>
    <scope>NUCLEOTIDE SEQUENCE [LARGE SCALE GENOMIC DNA]</scope>
    <source>
        <strain evidence="8">074W</strain>
    </source>
</reference>
<dbReference type="GeneID" id="17088916"/>
<evidence type="ECO:0000313" key="7">
    <source>
        <dbReference type="EMBL" id="EME30169.1"/>
    </source>
</evidence>
<keyword evidence="8" id="KW-1185">Reference proteome</keyword>
<dbReference type="Gene3D" id="3.30.1390.20">
    <property type="entry name" value="Ribosomal protein L30, ferredoxin-like fold domain"/>
    <property type="match status" value="1"/>
</dbReference>
<dbReference type="Proteomes" id="UP000030680">
    <property type="component" value="Unassembled WGS sequence"/>
</dbReference>
<evidence type="ECO:0000256" key="2">
    <source>
        <dbReference type="ARBA" id="ARBA00022980"/>
    </source>
</evidence>
<dbReference type="InterPro" id="IPR018038">
    <property type="entry name" value="Ribosomal_uL30_CS"/>
</dbReference>
<dbReference type="RefSeq" id="XP_005706689.1">
    <property type="nucleotide sequence ID" value="XM_005706632.1"/>
</dbReference>
<dbReference type="PANTHER" id="PTHR11524:SF16">
    <property type="entry name" value="LARGE RIBOSOMAL SUBUNIT PROTEIN UL30"/>
    <property type="match status" value="1"/>
</dbReference>
<dbReference type="InterPro" id="IPR035808">
    <property type="entry name" value="Ribosomal_uL30_euk_arc"/>
</dbReference>
<dbReference type="GO" id="GO:0022625">
    <property type="term" value="C:cytosolic large ribosomal subunit"/>
    <property type="evidence" value="ECO:0007669"/>
    <property type="project" value="TreeGrafter"/>
</dbReference>
<dbReference type="STRING" id="130081.M2Y2X5"/>
<comment type="similarity">
    <text evidence="1">Belongs to the universal ribosomal protein uL30 family.</text>
</comment>
<dbReference type="AlphaFoldDB" id="M2Y2X5"/>
<dbReference type="eggNOG" id="KOG3184">
    <property type="taxonomic scope" value="Eukaryota"/>
</dbReference>
<dbReference type="GO" id="GO:0003735">
    <property type="term" value="F:structural constituent of ribosome"/>
    <property type="evidence" value="ECO:0007669"/>
    <property type="project" value="TreeGrafter"/>
</dbReference>
<dbReference type="SUPFAM" id="SSF55129">
    <property type="entry name" value="Ribosomal protein L30p/L7e"/>
    <property type="match status" value="1"/>
</dbReference>
<dbReference type="PANTHER" id="PTHR11524">
    <property type="entry name" value="60S RIBOSOMAL PROTEIN L7"/>
    <property type="match status" value="1"/>
</dbReference>
<evidence type="ECO:0000256" key="3">
    <source>
        <dbReference type="ARBA" id="ARBA00023274"/>
    </source>
</evidence>
<dbReference type="GO" id="GO:0003723">
    <property type="term" value="F:RNA binding"/>
    <property type="evidence" value="ECO:0007669"/>
    <property type="project" value="InterPro"/>
</dbReference>
<dbReference type="InterPro" id="IPR012988">
    <property type="entry name" value="Ribosomal_uL30_N_euk"/>
</dbReference>
<keyword evidence="2 7" id="KW-0689">Ribosomal protein</keyword>
<name>M2Y2X5_GALSU</name>